<dbReference type="EMBL" id="NXLX01000005">
    <property type="protein sequence ID" value="RDU74092.1"/>
    <property type="molecule type" value="Genomic_DNA"/>
</dbReference>
<accession>A0A3D8J9I1</accession>
<dbReference type="AlphaFoldDB" id="A0A3D8J9I1"/>
<evidence type="ECO:0000313" key="2">
    <source>
        <dbReference type="Proteomes" id="UP000256695"/>
    </source>
</evidence>
<sequence>MFHEYRDEISKLKQQNAHFEKIFNEHNELDQKITNAENGIEPLGNLEIETLKKQKLLLKDQVYAMIMEYKKSN</sequence>
<dbReference type="Gene3D" id="6.10.280.50">
    <property type="match status" value="1"/>
</dbReference>
<dbReference type="OrthoDB" id="5616367at2"/>
<evidence type="ECO:0000313" key="1">
    <source>
        <dbReference type="EMBL" id="RDU74092.1"/>
    </source>
</evidence>
<keyword evidence="2" id="KW-1185">Reference proteome</keyword>
<dbReference type="Pfam" id="PF04325">
    <property type="entry name" value="DUF465"/>
    <property type="match status" value="1"/>
</dbReference>
<evidence type="ECO:0008006" key="3">
    <source>
        <dbReference type="Google" id="ProtNLM"/>
    </source>
</evidence>
<dbReference type="Proteomes" id="UP000256695">
    <property type="component" value="Unassembled WGS sequence"/>
</dbReference>
<dbReference type="InterPro" id="IPR007420">
    <property type="entry name" value="DUF465"/>
</dbReference>
<proteinExistence type="predicted"/>
<gene>
    <name evidence="1" type="ORF">CQA57_03095</name>
</gene>
<name>A0A3D8J9I1_9HELI</name>
<organism evidence="1 2">
    <name type="scientific">Helicobacter anseris</name>
    <dbReference type="NCBI Taxonomy" id="375926"/>
    <lineage>
        <taxon>Bacteria</taxon>
        <taxon>Pseudomonadati</taxon>
        <taxon>Campylobacterota</taxon>
        <taxon>Epsilonproteobacteria</taxon>
        <taxon>Campylobacterales</taxon>
        <taxon>Helicobacteraceae</taxon>
        <taxon>Helicobacter</taxon>
    </lineage>
</organism>
<protein>
    <recommendedName>
        <fullName evidence="3">DUF465 domain-containing protein</fullName>
    </recommendedName>
</protein>
<dbReference type="InterPro" id="IPR038444">
    <property type="entry name" value="DUF465_sf"/>
</dbReference>
<reference evidence="1 2" key="1">
    <citation type="submission" date="2018-04" db="EMBL/GenBank/DDBJ databases">
        <title>Novel Campyloabacter and Helicobacter Species and Strains.</title>
        <authorList>
            <person name="Mannion A.J."/>
            <person name="Shen Z."/>
            <person name="Fox J.G."/>
        </authorList>
    </citation>
    <scope>NUCLEOTIDE SEQUENCE [LARGE SCALE GENOMIC DNA]</scope>
    <source>
        <strain evidence="1 2">MIT 04-9362</strain>
    </source>
</reference>
<dbReference type="RefSeq" id="WP_115578774.1">
    <property type="nucleotide sequence ID" value="NZ_NXLX01000005.1"/>
</dbReference>
<comment type="caution">
    <text evidence="1">The sequence shown here is derived from an EMBL/GenBank/DDBJ whole genome shotgun (WGS) entry which is preliminary data.</text>
</comment>